<proteinExistence type="predicted"/>
<gene>
    <name evidence="1" type="ORF">ALOHA_HF4000001N02ctg1g12</name>
</gene>
<reference evidence="1" key="1">
    <citation type="journal article" date="2008" name="ISME J.">
        <title>Genomic patterns of recombination, clonal divergence and environment in marine microbial populations.</title>
        <authorList>
            <person name="Konstantinidis K.T."/>
            <person name="Delong E.F."/>
        </authorList>
    </citation>
    <scope>NUCLEOTIDE SEQUENCE</scope>
</reference>
<evidence type="ECO:0000313" key="1">
    <source>
        <dbReference type="EMBL" id="ABZ05976.1"/>
    </source>
</evidence>
<sequence>MITRFCPPALRAVRSSLATWLASLPRILSEASKTRVLASTKDPHPLAIRILVHQFADRQNAPACFFNLGAGSGADTVGGDVRLSTDIPTAKQLTGNEDDILVSGIARQAAQVGFSPVAATPLEAQRHVSPQGRTGRPALVLEIADQGDQGLVGLSRIRTHMTPSTFAWVARPPDHLL</sequence>
<organism evidence="1">
    <name type="scientific">uncultured marine microorganism HF4000_001N02</name>
    <dbReference type="NCBI Taxonomy" id="455504"/>
    <lineage>
        <taxon>unclassified sequences</taxon>
        <taxon>environmental samples</taxon>
    </lineage>
</organism>
<accession>B3T066</accession>
<dbReference type="AlphaFoldDB" id="B3T066"/>
<protein>
    <submittedName>
        <fullName evidence="1">Uncharacterized protein</fullName>
    </submittedName>
</protein>
<name>B3T066_9ZZZZ</name>
<dbReference type="EMBL" id="EU016563">
    <property type="protein sequence ID" value="ABZ05976.1"/>
    <property type="molecule type" value="Genomic_DNA"/>
</dbReference>